<evidence type="ECO:0000313" key="2">
    <source>
        <dbReference type="Proteomes" id="UP001732700"/>
    </source>
</evidence>
<reference evidence="1" key="1">
    <citation type="submission" date="2021-05" db="EMBL/GenBank/DDBJ databases">
        <authorList>
            <person name="Scholz U."/>
            <person name="Mascher M."/>
            <person name="Fiebig A."/>
        </authorList>
    </citation>
    <scope>NUCLEOTIDE SEQUENCE [LARGE SCALE GENOMIC DNA]</scope>
</reference>
<name>A0ACD5XQ07_AVESA</name>
<dbReference type="Proteomes" id="UP001732700">
    <property type="component" value="Chromosome 5A"/>
</dbReference>
<accession>A0ACD5XQ07</accession>
<organism evidence="1 2">
    <name type="scientific">Avena sativa</name>
    <name type="common">Oat</name>
    <dbReference type="NCBI Taxonomy" id="4498"/>
    <lineage>
        <taxon>Eukaryota</taxon>
        <taxon>Viridiplantae</taxon>
        <taxon>Streptophyta</taxon>
        <taxon>Embryophyta</taxon>
        <taxon>Tracheophyta</taxon>
        <taxon>Spermatophyta</taxon>
        <taxon>Magnoliopsida</taxon>
        <taxon>Liliopsida</taxon>
        <taxon>Poales</taxon>
        <taxon>Poaceae</taxon>
        <taxon>BOP clade</taxon>
        <taxon>Pooideae</taxon>
        <taxon>Poodae</taxon>
        <taxon>Poeae</taxon>
        <taxon>Poeae Chloroplast Group 1 (Aveneae type)</taxon>
        <taxon>Aveninae</taxon>
        <taxon>Avena</taxon>
    </lineage>
</organism>
<protein>
    <submittedName>
        <fullName evidence="1">Uncharacterized protein</fullName>
    </submittedName>
</protein>
<keyword evidence="2" id="KW-1185">Reference proteome</keyword>
<dbReference type="EnsemblPlants" id="AVESA.00010b.r2.5AG0832420.1">
    <property type="protein sequence ID" value="AVESA.00010b.r2.5AG0832420.1.CDS"/>
    <property type="gene ID" value="AVESA.00010b.r2.5AG0832420"/>
</dbReference>
<proteinExistence type="predicted"/>
<evidence type="ECO:0000313" key="1">
    <source>
        <dbReference type="EnsemblPlants" id="AVESA.00010b.r2.5AG0832420.1.CDS"/>
    </source>
</evidence>
<sequence>MASQSSAESDKGSTMDVGGLHEIDESSPSWMSQLFEKFDLEVDEEEDLCSTDNKTKTDAHSLKKYENTQNWDIASSDDKERSECMHPDAVRALILPWKGEEKQQEPMTDPDDYLSCQTHTPTGTGFGSSTCPQSSRTLPVPHSSTVFRPLIGARYLVSDEEAKEYYSRRRRLIHGRRPHSGMERMVEECLLAFRNYVQNISLEDTEHRFGELLCHCNTIHAQRKIYQHFNFIMETKPSNSDIWTPKLYFAEVKQLSSVKYYFCCPLEASDHGGCYECEKQHLPDDLKHPRGDGYENGYIDNFDLYTGYSESDSDRGVDELPSSSVFEDHWLMYVN</sequence>
<reference evidence="1" key="2">
    <citation type="submission" date="2025-09" db="UniProtKB">
        <authorList>
            <consortium name="EnsemblPlants"/>
        </authorList>
    </citation>
    <scope>IDENTIFICATION</scope>
</reference>